<name>A0A2H3JQI7_WOLCO</name>
<accession>A0A2H3JQI7</accession>
<dbReference type="PANTHER" id="PTHR13349:SF2">
    <property type="entry name" value="TRANSLATION MACHINERY-ASSOCIATED PROTEIN 16"/>
    <property type="match status" value="1"/>
</dbReference>
<evidence type="ECO:0000256" key="1">
    <source>
        <dbReference type="ARBA" id="ARBA00034127"/>
    </source>
</evidence>
<feature type="compositionally biased region" description="Basic residues" evidence="2">
    <location>
        <begin position="1"/>
        <end position="12"/>
    </location>
</feature>
<dbReference type="InterPro" id="IPR038356">
    <property type="entry name" value="Tma16_sf"/>
</dbReference>
<evidence type="ECO:0000313" key="3">
    <source>
        <dbReference type="EMBL" id="PCH44191.1"/>
    </source>
</evidence>
<reference evidence="3 4" key="1">
    <citation type="journal article" date="2012" name="Science">
        <title>The Paleozoic origin of enzymatic lignin decomposition reconstructed from 31 fungal genomes.</title>
        <authorList>
            <person name="Floudas D."/>
            <person name="Binder M."/>
            <person name="Riley R."/>
            <person name="Barry K."/>
            <person name="Blanchette R.A."/>
            <person name="Henrissat B."/>
            <person name="Martinez A.T."/>
            <person name="Otillar R."/>
            <person name="Spatafora J.W."/>
            <person name="Yadav J.S."/>
            <person name="Aerts A."/>
            <person name="Benoit I."/>
            <person name="Boyd A."/>
            <person name="Carlson A."/>
            <person name="Copeland A."/>
            <person name="Coutinho P.M."/>
            <person name="de Vries R.P."/>
            <person name="Ferreira P."/>
            <person name="Findley K."/>
            <person name="Foster B."/>
            <person name="Gaskell J."/>
            <person name="Glotzer D."/>
            <person name="Gorecki P."/>
            <person name="Heitman J."/>
            <person name="Hesse C."/>
            <person name="Hori C."/>
            <person name="Igarashi K."/>
            <person name="Jurgens J.A."/>
            <person name="Kallen N."/>
            <person name="Kersten P."/>
            <person name="Kohler A."/>
            <person name="Kuees U."/>
            <person name="Kumar T.K.A."/>
            <person name="Kuo A."/>
            <person name="LaButti K."/>
            <person name="Larrondo L.F."/>
            <person name="Lindquist E."/>
            <person name="Ling A."/>
            <person name="Lombard V."/>
            <person name="Lucas S."/>
            <person name="Lundell T."/>
            <person name="Martin R."/>
            <person name="McLaughlin D.J."/>
            <person name="Morgenstern I."/>
            <person name="Morin E."/>
            <person name="Murat C."/>
            <person name="Nagy L.G."/>
            <person name="Nolan M."/>
            <person name="Ohm R.A."/>
            <person name="Patyshakuliyeva A."/>
            <person name="Rokas A."/>
            <person name="Ruiz-Duenas F.J."/>
            <person name="Sabat G."/>
            <person name="Salamov A."/>
            <person name="Samejima M."/>
            <person name="Schmutz J."/>
            <person name="Slot J.C."/>
            <person name="St John F."/>
            <person name="Stenlid J."/>
            <person name="Sun H."/>
            <person name="Sun S."/>
            <person name="Syed K."/>
            <person name="Tsang A."/>
            <person name="Wiebenga A."/>
            <person name="Young D."/>
            <person name="Pisabarro A."/>
            <person name="Eastwood D.C."/>
            <person name="Martin F."/>
            <person name="Cullen D."/>
            <person name="Grigoriev I.V."/>
            <person name="Hibbett D.S."/>
        </authorList>
    </citation>
    <scope>NUCLEOTIDE SEQUENCE [LARGE SCALE GENOMIC DNA]</scope>
    <source>
        <strain evidence="3 4">MD-104</strain>
    </source>
</reference>
<dbReference type="OMA" id="FWMPDLS"/>
<keyword evidence="4" id="KW-1185">Reference proteome</keyword>
<dbReference type="AlphaFoldDB" id="A0A2H3JQI7"/>
<dbReference type="Gene3D" id="1.20.1440.170">
    <property type="entry name" value="Translation machinery-associated protein 16-like"/>
    <property type="match status" value="1"/>
</dbReference>
<dbReference type="Pfam" id="PF11176">
    <property type="entry name" value="Tma16"/>
    <property type="match status" value="1"/>
</dbReference>
<sequence>MAPTKTGKKATAQKKEKLFHPQSRKAGQLARVQHRKSKLADLAKARLEKQRLQANIFSFFYHVLPEEGALSLENLHTIIRSVWLTRFDEEIAEEQKSRRKGRPKSAKEQKLEELKLREAEQYRTGLEVIDLTDETNVELFRRWDQKEVAFIQQLRFIRISSEAPEVAVVTRPGKHPLLKRDIPSAAPTQDQKMDTDEAPLLLEPLSRFSSTIAAMDGPA</sequence>
<dbReference type="Proteomes" id="UP000218811">
    <property type="component" value="Unassembled WGS sequence"/>
</dbReference>
<gene>
    <name evidence="3" type="ORF">WOLCODRAFT_104736</name>
</gene>
<dbReference type="EMBL" id="KB468157">
    <property type="protein sequence ID" value="PCH44191.1"/>
    <property type="molecule type" value="Genomic_DNA"/>
</dbReference>
<comment type="similarity">
    <text evidence="1">Belongs to the TMA16 family.</text>
</comment>
<feature type="region of interest" description="Disordered" evidence="2">
    <location>
        <begin position="1"/>
        <end position="29"/>
    </location>
</feature>
<dbReference type="InterPro" id="IPR021346">
    <property type="entry name" value="Tma16"/>
</dbReference>
<proteinExistence type="inferred from homology"/>
<dbReference type="GO" id="GO:0005634">
    <property type="term" value="C:nucleus"/>
    <property type="evidence" value="ECO:0007669"/>
    <property type="project" value="TreeGrafter"/>
</dbReference>
<dbReference type="STRING" id="742152.A0A2H3JQI7"/>
<organism evidence="3 4">
    <name type="scientific">Wolfiporia cocos (strain MD-104)</name>
    <name type="common">Brown rot fungus</name>
    <dbReference type="NCBI Taxonomy" id="742152"/>
    <lineage>
        <taxon>Eukaryota</taxon>
        <taxon>Fungi</taxon>
        <taxon>Dikarya</taxon>
        <taxon>Basidiomycota</taxon>
        <taxon>Agaricomycotina</taxon>
        <taxon>Agaricomycetes</taxon>
        <taxon>Polyporales</taxon>
        <taxon>Phaeolaceae</taxon>
        <taxon>Wolfiporia</taxon>
    </lineage>
</organism>
<protein>
    <recommendedName>
        <fullName evidence="5">Translation machinery-associated protein 16</fullName>
    </recommendedName>
</protein>
<dbReference type="PANTHER" id="PTHR13349">
    <property type="entry name" value="TRANSLATION MACHINERY-ASSOCIATED PROTEIN 16"/>
    <property type="match status" value="1"/>
</dbReference>
<evidence type="ECO:0008006" key="5">
    <source>
        <dbReference type="Google" id="ProtNLM"/>
    </source>
</evidence>
<evidence type="ECO:0000313" key="4">
    <source>
        <dbReference type="Proteomes" id="UP000218811"/>
    </source>
</evidence>
<dbReference type="OrthoDB" id="270284at2759"/>
<evidence type="ECO:0000256" key="2">
    <source>
        <dbReference type="SAM" id="MobiDB-lite"/>
    </source>
</evidence>